<evidence type="ECO:0000259" key="2">
    <source>
        <dbReference type="PROSITE" id="PS50001"/>
    </source>
</evidence>
<evidence type="ECO:0000313" key="3">
    <source>
        <dbReference type="EMBL" id="KAK0416064.1"/>
    </source>
</evidence>
<dbReference type="PROSITE" id="PS50001">
    <property type="entry name" value="SH2"/>
    <property type="match status" value="1"/>
</dbReference>
<protein>
    <recommendedName>
        <fullName evidence="2">SH2 domain-containing protein</fullName>
    </recommendedName>
</protein>
<reference evidence="3" key="1">
    <citation type="submission" date="2023-06" db="EMBL/GenBank/DDBJ databases">
        <title>Genomic analysis of the entomopathogenic nematode Steinernema hermaphroditum.</title>
        <authorList>
            <person name="Schwarz E.M."/>
            <person name="Heppert J.K."/>
            <person name="Baniya A."/>
            <person name="Schwartz H.T."/>
            <person name="Tan C.-H."/>
            <person name="Antoshechkin I."/>
            <person name="Sternberg P.W."/>
            <person name="Goodrich-Blair H."/>
            <person name="Dillman A.R."/>
        </authorList>
    </citation>
    <scope>NUCLEOTIDE SEQUENCE</scope>
    <source>
        <strain evidence="3">PS9179</strain>
        <tissue evidence="3">Whole animal</tissue>
    </source>
</reference>
<dbReference type="EMBL" id="JAUCMV010000002">
    <property type="protein sequence ID" value="KAK0416064.1"/>
    <property type="molecule type" value="Genomic_DNA"/>
</dbReference>
<evidence type="ECO:0000313" key="4">
    <source>
        <dbReference type="Proteomes" id="UP001175271"/>
    </source>
</evidence>
<evidence type="ECO:0000256" key="1">
    <source>
        <dbReference type="PROSITE-ProRule" id="PRU00191"/>
    </source>
</evidence>
<comment type="caution">
    <text evidence="3">The sequence shown here is derived from an EMBL/GenBank/DDBJ whole genome shotgun (WGS) entry which is preliminary data.</text>
</comment>
<proteinExistence type="predicted"/>
<dbReference type="Proteomes" id="UP001175271">
    <property type="component" value="Unassembled WGS sequence"/>
</dbReference>
<keyword evidence="1" id="KW-0727">SH2 domain</keyword>
<name>A0AA39I479_9BILA</name>
<dbReference type="PANTHER" id="PTHR31128">
    <property type="entry name" value="PROTEIN CBR-CLEC-135-RELATED"/>
    <property type="match status" value="1"/>
</dbReference>
<organism evidence="3 4">
    <name type="scientific">Steinernema hermaphroditum</name>
    <dbReference type="NCBI Taxonomy" id="289476"/>
    <lineage>
        <taxon>Eukaryota</taxon>
        <taxon>Metazoa</taxon>
        <taxon>Ecdysozoa</taxon>
        <taxon>Nematoda</taxon>
        <taxon>Chromadorea</taxon>
        <taxon>Rhabditida</taxon>
        <taxon>Tylenchina</taxon>
        <taxon>Panagrolaimomorpha</taxon>
        <taxon>Strongyloidoidea</taxon>
        <taxon>Steinernematidae</taxon>
        <taxon>Steinernema</taxon>
    </lineage>
</organism>
<feature type="domain" description="SH2" evidence="2">
    <location>
        <begin position="128"/>
        <end position="257"/>
    </location>
</feature>
<keyword evidence="4" id="KW-1185">Reference proteome</keyword>
<dbReference type="InterPro" id="IPR000980">
    <property type="entry name" value="SH2"/>
</dbReference>
<accession>A0AA39I479</accession>
<gene>
    <name evidence="3" type="ORF">QR680_012275</name>
</gene>
<dbReference type="AlphaFoldDB" id="A0AA39I479"/>
<sequence length="283" mass="32762">METCSEPRFSAAPLRSDAYIKPSFYAGRLSVEEVRFAVSDGSFVVYHQKNAAGDDHGRLFIAYRSRRRKIYHFPVIILERFRRSPKLRVCYGDPQAPEFEDLSALVFFYQQTEFVDEKTGQKEHFPVWIFDTRKTSKPTAEEETMSAEEDLDKITLSTIFSSNVTVVENGSFLDSVNPETLSIKKGTFVIYLRVKSKEALNENLFMAYCSMKGRMYHFEIITLERFGSAPKFRVCCGDPKAAEFDSMKALVNFYRNHWVREENHVKPRAFEAYHVNKSSLKVT</sequence>